<feature type="compositionally biased region" description="Polar residues" evidence="1">
    <location>
        <begin position="9"/>
        <end position="32"/>
    </location>
</feature>
<evidence type="ECO:0000313" key="4">
    <source>
        <dbReference type="Proteomes" id="UP000663829"/>
    </source>
</evidence>
<comment type="caution">
    <text evidence="2">The sequence shown here is derived from an EMBL/GenBank/DDBJ whole genome shotgun (WGS) entry which is preliminary data.</text>
</comment>
<protein>
    <submittedName>
        <fullName evidence="2">Uncharacterized protein</fullName>
    </submittedName>
</protein>
<feature type="compositionally biased region" description="Basic residues" evidence="1">
    <location>
        <begin position="53"/>
        <end position="66"/>
    </location>
</feature>
<gene>
    <name evidence="2" type="ORF">GPM918_LOCUS17692</name>
    <name evidence="3" type="ORF">SRO942_LOCUS17689</name>
</gene>
<feature type="region of interest" description="Disordered" evidence="1">
    <location>
        <begin position="1"/>
        <end position="70"/>
    </location>
</feature>
<name>A0A814MGK5_9BILA</name>
<proteinExistence type="predicted"/>
<organism evidence="2 4">
    <name type="scientific">Didymodactylos carnosus</name>
    <dbReference type="NCBI Taxonomy" id="1234261"/>
    <lineage>
        <taxon>Eukaryota</taxon>
        <taxon>Metazoa</taxon>
        <taxon>Spiralia</taxon>
        <taxon>Gnathifera</taxon>
        <taxon>Rotifera</taxon>
        <taxon>Eurotatoria</taxon>
        <taxon>Bdelloidea</taxon>
        <taxon>Philodinida</taxon>
        <taxon>Philodinidae</taxon>
        <taxon>Didymodactylos</taxon>
    </lineage>
</organism>
<sequence>MKKSKKTGANKSQRQSQCLLPGSSNISENKSLVLNDGDSHQQENIDGEEKNENHHKKNAEKRKRKQKPELLISLSDTSMETDVLIKQTKANLSQFVAAASLIPTHNSLQEEGAHDLTQIQDFLNDPATIKVQSKHQKTRVVPKELSSASANSIHGSQPINYRRQLSNTTVSKSAEQYARGFDFPPIKICPMNKNVRLNGEAVMRFINDFKTEHCQTFKISFWRISNGRILLYSQNRETFSCLLDERIFPRLLDNQKFEIEWPRKIPAQLSLLMLGVPSGTNIDELRQDVQKNLSIDCYSR</sequence>
<evidence type="ECO:0000313" key="2">
    <source>
        <dbReference type="EMBL" id="CAF1079437.1"/>
    </source>
</evidence>
<dbReference type="AlphaFoldDB" id="A0A814MGK5"/>
<dbReference type="Proteomes" id="UP000663829">
    <property type="component" value="Unassembled WGS sequence"/>
</dbReference>
<dbReference type="EMBL" id="CAJNOQ010004931">
    <property type="protein sequence ID" value="CAF1079437.1"/>
    <property type="molecule type" value="Genomic_DNA"/>
</dbReference>
<feature type="compositionally biased region" description="Basic and acidic residues" evidence="1">
    <location>
        <begin position="37"/>
        <end position="52"/>
    </location>
</feature>
<keyword evidence="4" id="KW-1185">Reference proteome</keyword>
<dbReference type="EMBL" id="CAJOBC010004931">
    <property type="protein sequence ID" value="CAF3845519.1"/>
    <property type="molecule type" value="Genomic_DNA"/>
</dbReference>
<reference evidence="2" key="1">
    <citation type="submission" date="2021-02" db="EMBL/GenBank/DDBJ databases">
        <authorList>
            <person name="Nowell W R."/>
        </authorList>
    </citation>
    <scope>NUCLEOTIDE SEQUENCE</scope>
</reference>
<evidence type="ECO:0000256" key="1">
    <source>
        <dbReference type="SAM" id="MobiDB-lite"/>
    </source>
</evidence>
<dbReference type="Proteomes" id="UP000681722">
    <property type="component" value="Unassembled WGS sequence"/>
</dbReference>
<evidence type="ECO:0000313" key="3">
    <source>
        <dbReference type="EMBL" id="CAF3845519.1"/>
    </source>
</evidence>
<accession>A0A814MGK5</accession>